<sequence length="119" mass="13001">MQTTDDGDSDLDVPIIGDRLRSNATFQLGRSHRSVYDSYVPPMNQHGESTEQFGSQVNQARLVETTQSQRVGLTSVEDFFTAEDAPSGASHSIAATVGDETEVGQNGRYGIPQRNVRIE</sequence>
<dbReference type="RefSeq" id="WP_247995119.1">
    <property type="nucleotide sequence ID" value="NZ_CP096020.1"/>
</dbReference>
<keyword evidence="3" id="KW-1185">Reference proteome</keyword>
<protein>
    <submittedName>
        <fullName evidence="2">Uncharacterized protein</fullName>
    </submittedName>
</protein>
<dbReference type="GeneID" id="71929091"/>
<gene>
    <name evidence="2" type="ORF">MW046_13550</name>
</gene>
<dbReference type="Proteomes" id="UP000831768">
    <property type="component" value="Plasmid unnamed1"/>
</dbReference>
<dbReference type="AlphaFoldDB" id="A0A8U0A5K5"/>
<name>A0A8U0A5K5_9EURY</name>
<accession>A0A8U0A5K5</accession>
<evidence type="ECO:0000256" key="1">
    <source>
        <dbReference type="SAM" id="MobiDB-lite"/>
    </source>
</evidence>
<reference evidence="2" key="1">
    <citation type="submission" date="2022-04" db="EMBL/GenBank/DDBJ databases">
        <title>Halocatena sp. nov., isolated from a salt lake.</title>
        <authorList>
            <person name="Cui H.-L."/>
        </authorList>
    </citation>
    <scope>NUCLEOTIDE SEQUENCE</scope>
    <source>
        <strain evidence="2">AD-1</strain>
        <plasmid evidence="2">unnamed1</plasmid>
    </source>
</reference>
<keyword evidence="2" id="KW-0614">Plasmid</keyword>
<evidence type="ECO:0000313" key="3">
    <source>
        <dbReference type="Proteomes" id="UP000831768"/>
    </source>
</evidence>
<dbReference type="EMBL" id="CP096020">
    <property type="protein sequence ID" value="UPM44465.1"/>
    <property type="molecule type" value="Genomic_DNA"/>
</dbReference>
<dbReference type="KEGG" id="haad:MW046_13550"/>
<proteinExistence type="predicted"/>
<feature type="region of interest" description="Disordered" evidence="1">
    <location>
        <begin position="95"/>
        <end position="119"/>
    </location>
</feature>
<organism evidence="2 3">
    <name type="scientific">Halocatena salina</name>
    <dbReference type="NCBI Taxonomy" id="2934340"/>
    <lineage>
        <taxon>Archaea</taxon>
        <taxon>Methanobacteriati</taxon>
        <taxon>Methanobacteriota</taxon>
        <taxon>Stenosarchaea group</taxon>
        <taxon>Halobacteria</taxon>
        <taxon>Halobacteriales</taxon>
        <taxon>Natronomonadaceae</taxon>
        <taxon>Halocatena</taxon>
    </lineage>
</organism>
<geneLocation type="plasmid" evidence="2 3">
    <name>unnamed1</name>
</geneLocation>
<evidence type="ECO:0000313" key="2">
    <source>
        <dbReference type="EMBL" id="UPM44465.1"/>
    </source>
</evidence>